<reference evidence="1" key="1">
    <citation type="submission" date="2022-07" db="EMBL/GenBank/DDBJ databases">
        <authorList>
            <person name="Macas J."/>
            <person name="Novak P."/>
            <person name="Neumann P."/>
        </authorList>
    </citation>
    <scope>NUCLEOTIDE SEQUENCE</scope>
</reference>
<name>A0AAV0FME6_9ASTE</name>
<dbReference type="AlphaFoldDB" id="A0AAV0FME6"/>
<accession>A0AAV0FME6</accession>
<organism evidence="1 2">
    <name type="scientific">Cuscuta epithymum</name>
    <dbReference type="NCBI Taxonomy" id="186058"/>
    <lineage>
        <taxon>Eukaryota</taxon>
        <taxon>Viridiplantae</taxon>
        <taxon>Streptophyta</taxon>
        <taxon>Embryophyta</taxon>
        <taxon>Tracheophyta</taxon>
        <taxon>Spermatophyta</taxon>
        <taxon>Magnoliopsida</taxon>
        <taxon>eudicotyledons</taxon>
        <taxon>Gunneridae</taxon>
        <taxon>Pentapetalae</taxon>
        <taxon>asterids</taxon>
        <taxon>lamiids</taxon>
        <taxon>Solanales</taxon>
        <taxon>Convolvulaceae</taxon>
        <taxon>Cuscuteae</taxon>
        <taxon>Cuscuta</taxon>
        <taxon>Cuscuta subgen. Cuscuta</taxon>
    </lineage>
</organism>
<dbReference type="EMBL" id="CAMAPF010000996">
    <property type="protein sequence ID" value="CAH9136589.1"/>
    <property type="molecule type" value="Genomic_DNA"/>
</dbReference>
<protein>
    <submittedName>
        <fullName evidence="1">Uncharacterized protein</fullName>
    </submittedName>
</protein>
<comment type="caution">
    <text evidence="1">The sequence shown here is derived from an EMBL/GenBank/DDBJ whole genome shotgun (WGS) entry which is preliminary data.</text>
</comment>
<sequence length="72" mass="8457">MGVELHFTWVLRDDAYERSRRKHKDIRCLKGNARTCYGGTKVSSGGWRKRGCEARWQLFNNWAGPLKYLEPV</sequence>
<dbReference type="Proteomes" id="UP001152523">
    <property type="component" value="Unassembled WGS sequence"/>
</dbReference>
<evidence type="ECO:0000313" key="2">
    <source>
        <dbReference type="Proteomes" id="UP001152523"/>
    </source>
</evidence>
<evidence type="ECO:0000313" key="1">
    <source>
        <dbReference type="EMBL" id="CAH9136589.1"/>
    </source>
</evidence>
<gene>
    <name evidence="1" type="ORF">CEPIT_LOCUS35384</name>
</gene>
<proteinExistence type="predicted"/>
<keyword evidence="2" id="KW-1185">Reference proteome</keyword>